<evidence type="ECO:0000313" key="10">
    <source>
        <dbReference type="EMBL" id="QKQ50401.1"/>
    </source>
</evidence>
<dbReference type="InterPro" id="IPR004550">
    <property type="entry name" value="AsnASE_II"/>
</dbReference>
<evidence type="ECO:0000256" key="6">
    <source>
        <dbReference type="PROSITE-ProRule" id="PRU10100"/>
    </source>
</evidence>
<dbReference type="GO" id="GO:0006528">
    <property type="term" value="P:asparagine metabolic process"/>
    <property type="evidence" value="ECO:0007669"/>
    <property type="project" value="InterPro"/>
</dbReference>
<gene>
    <name evidence="10" type="ORF">FOC81_28295</name>
</gene>
<dbReference type="PROSITE" id="PS00144">
    <property type="entry name" value="ASN_GLN_ASE_1"/>
    <property type="match status" value="1"/>
</dbReference>
<evidence type="ECO:0000256" key="7">
    <source>
        <dbReference type="RuleBase" id="RU004456"/>
    </source>
</evidence>
<dbReference type="PROSITE" id="PS00917">
    <property type="entry name" value="ASN_GLN_ASE_2"/>
    <property type="match status" value="1"/>
</dbReference>
<dbReference type="Pfam" id="PF17763">
    <property type="entry name" value="Asparaginase_C"/>
    <property type="match status" value="1"/>
</dbReference>
<dbReference type="InterPro" id="IPR006034">
    <property type="entry name" value="Asparaginase/glutaminase-like"/>
</dbReference>
<dbReference type="PANTHER" id="PTHR11707:SF28">
    <property type="entry name" value="60 KDA LYSOPHOSPHOLIPASE"/>
    <property type="match status" value="1"/>
</dbReference>
<reference evidence="10 11" key="1">
    <citation type="submission" date="2020-05" db="EMBL/GenBank/DDBJ databases">
        <title>FDA dAtabase for Regulatory Grade micrObial Sequences (FDA-ARGOS): Supporting development and validation of Infectious Disease Dx tests.</title>
        <authorList>
            <person name="Sproer C."/>
            <person name="Gronow S."/>
            <person name="Severitt S."/>
            <person name="Schroder I."/>
            <person name="Tallon L."/>
            <person name="Sadzewicz L."/>
            <person name="Zhao X."/>
            <person name="Vavikolanu K."/>
            <person name="Mehta A."/>
            <person name="Aluvathingal J."/>
            <person name="Nadendla S."/>
            <person name="Myers T."/>
            <person name="Yan Y."/>
            <person name="Sichtig H."/>
        </authorList>
    </citation>
    <scope>NUCLEOTIDE SEQUENCE [LARGE SCALE GENOMIC DNA]</scope>
    <source>
        <strain evidence="10 11">FDAARGOS_787</strain>
    </source>
</reference>
<dbReference type="EMBL" id="CP054569">
    <property type="protein sequence ID" value="QKQ50401.1"/>
    <property type="molecule type" value="Genomic_DNA"/>
</dbReference>
<evidence type="ECO:0000313" key="11">
    <source>
        <dbReference type="Proteomes" id="UP000509782"/>
    </source>
</evidence>
<dbReference type="InterPro" id="IPR027475">
    <property type="entry name" value="Asparaginase/glutaminase_AS2"/>
</dbReference>
<dbReference type="SUPFAM" id="SSF53774">
    <property type="entry name" value="Glutaminase/Asparaginase"/>
    <property type="match status" value="1"/>
</dbReference>
<dbReference type="PROSITE" id="PS51732">
    <property type="entry name" value="ASN_GLN_ASE_3"/>
    <property type="match status" value="1"/>
</dbReference>
<dbReference type="PIRSF" id="PIRSF001220">
    <property type="entry name" value="L-ASNase_gatD"/>
    <property type="match status" value="1"/>
</dbReference>
<evidence type="ECO:0000259" key="9">
    <source>
        <dbReference type="Pfam" id="PF17763"/>
    </source>
</evidence>
<feature type="binding site" evidence="4">
    <location>
        <begin position="96"/>
        <end position="97"/>
    </location>
    <ligand>
        <name>substrate</name>
    </ligand>
</feature>
<dbReference type="GO" id="GO:0004067">
    <property type="term" value="F:asparaginase activity"/>
    <property type="evidence" value="ECO:0007669"/>
    <property type="project" value="UniProtKB-UniRule"/>
</dbReference>
<dbReference type="RefSeq" id="WP_174717238.1">
    <property type="nucleotide sequence ID" value="NZ_CP054569.1"/>
</dbReference>
<dbReference type="Proteomes" id="UP000509782">
    <property type="component" value="Chromosome"/>
</dbReference>
<dbReference type="PANTHER" id="PTHR11707">
    <property type="entry name" value="L-ASPARAGINASE"/>
    <property type="match status" value="1"/>
</dbReference>
<organism evidence="10 11">
    <name type="scientific">Achromobacter denitrificans</name>
    <name type="common">Alcaligenes denitrificans</name>
    <dbReference type="NCBI Taxonomy" id="32002"/>
    <lineage>
        <taxon>Bacteria</taxon>
        <taxon>Pseudomonadati</taxon>
        <taxon>Pseudomonadota</taxon>
        <taxon>Betaproteobacteria</taxon>
        <taxon>Burkholderiales</taxon>
        <taxon>Alcaligenaceae</taxon>
        <taxon>Achromobacter</taxon>
    </lineage>
</organism>
<name>A0A6N0JT69_ACHDE</name>
<dbReference type="SMART" id="SM00870">
    <property type="entry name" value="Asparaginase"/>
    <property type="match status" value="1"/>
</dbReference>
<feature type="active site" evidence="5">
    <location>
        <position position="17"/>
    </location>
</feature>
<dbReference type="Gene3D" id="3.40.50.40">
    <property type="match status" value="1"/>
</dbReference>
<dbReference type="InterPro" id="IPR037152">
    <property type="entry name" value="L-asparaginase_N_sf"/>
</dbReference>
<comment type="similarity">
    <text evidence="1 7">Belongs to the asparaginase 1 family.</text>
</comment>
<protein>
    <submittedName>
        <fullName evidence="10">Asparaginase</fullName>
    </submittedName>
</protein>
<dbReference type="InterPro" id="IPR027474">
    <property type="entry name" value="L-asparaginase_N"/>
</dbReference>
<dbReference type="InterPro" id="IPR020827">
    <property type="entry name" value="Asparaginase/glutaminase_AS1"/>
</dbReference>
<feature type="active site" description="O-isoaspartyl threonine intermediate" evidence="3">
    <location>
        <position position="17"/>
    </location>
</feature>
<dbReference type="PIRSF" id="PIRSF500176">
    <property type="entry name" value="L_ASNase"/>
    <property type="match status" value="1"/>
</dbReference>
<proteinExistence type="inferred from homology"/>
<feature type="active site" evidence="6">
    <location>
        <position position="96"/>
    </location>
</feature>
<evidence type="ECO:0000256" key="2">
    <source>
        <dbReference type="ARBA" id="ARBA00022801"/>
    </source>
</evidence>
<dbReference type="NCBIfam" id="TIGR00520">
    <property type="entry name" value="asnASE_II"/>
    <property type="match status" value="1"/>
</dbReference>
<evidence type="ECO:0000256" key="3">
    <source>
        <dbReference type="PIRSR" id="PIRSR001220-1"/>
    </source>
</evidence>
<dbReference type="CDD" id="cd08964">
    <property type="entry name" value="L-asparaginase_II"/>
    <property type="match status" value="1"/>
</dbReference>
<dbReference type="PRINTS" id="PR00139">
    <property type="entry name" value="ASNGLNASE"/>
</dbReference>
<evidence type="ECO:0000256" key="4">
    <source>
        <dbReference type="PIRSR" id="PIRSR001220-2"/>
    </source>
</evidence>
<dbReference type="AlphaFoldDB" id="A0A6N0JT69"/>
<accession>A0A6N0JT69</accession>
<evidence type="ECO:0000256" key="5">
    <source>
        <dbReference type="PROSITE-ProRule" id="PRU10099"/>
    </source>
</evidence>
<feature type="domain" description="Asparaginase/glutaminase C-terminal" evidence="9">
    <location>
        <begin position="222"/>
        <end position="331"/>
    </location>
</feature>
<evidence type="ECO:0000256" key="1">
    <source>
        <dbReference type="ARBA" id="ARBA00010518"/>
    </source>
</evidence>
<sequence length="334" mass="34671">MPDRALPVIAVLATGGTIAGAQADATSAGYKAGAFSVADLLAAVPQLAGIADIRAEQIANVGSQNMTHDVWRALASRVDALCQDASVAGIVITHGTDTLEETAYFLSLVIRHDKPIVLVGAMRPATALGAEGPANLYNAVALARHPDARGRGPLVVMNEDVHYAREIQKIASAGLCAFGSPNRGRAGVMHGGAPVFYSRNTTAHTTESEFSLALLEKAGWPRVDVVYAHADLQADLIDFLAGAADGIVLAGVGDGNATDLAIDGLLRAAAGGVAIVRSSRTGSGFVARDVEIDDAGMGFVAARDLNPQKARILLMLGLSLTRDAVALQRLFDRY</sequence>
<feature type="domain" description="L-asparaginase N-terminal" evidence="8">
    <location>
        <begin position="9"/>
        <end position="199"/>
    </location>
</feature>
<dbReference type="InterPro" id="IPR027473">
    <property type="entry name" value="L-asparaginase_C"/>
</dbReference>
<dbReference type="InterPro" id="IPR036152">
    <property type="entry name" value="Asp/glu_Ase-like_sf"/>
</dbReference>
<evidence type="ECO:0000259" key="8">
    <source>
        <dbReference type="Pfam" id="PF00710"/>
    </source>
</evidence>
<keyword evidence="2" id="KW-0378">Hydrolase</keyword>
<dbReference type="Gene3D" id="3.40.50.1170">
    <property type="entry name" value="L-asparaginase, N-terminal domain"/>
    <property type="match status" value="1"/>
</dbReference>
<dbReference type="Pfam" id="PF00710">
    <property type="entry name" value="Asparaginase"/>
    <property type="match status" value="1"/>
</dbReference>
<feature type="binding site" evidence="4">
    <location>
        <position position="63"/>
    </location>
    <ligand>
        <name>substrate</name>
    </ligand>
</feature>
<dbReference type="FunFam" id="3.40.50.1170:FF:000001">
    <property type="entry name" value="L-asparaginase 2"/>
    <property type="match status" value="1"/>
</dbReference>
<dbReference type="InterPro" id="IPR040919">
    <property type="entry name" value="Asparaginase_C"/>
</dbReference>